<dbReference type="InterPro" id="IPR008271">
    <property type="entry name" value="Ser/Thr_kinase_AS"/>
</dbReference>
<dbReference type="InterPro" id="IPR011009">
    <property type="entry name" value="Kinase-like_dom_sf"/>
</dbReference>
<dbReference type="SUPFAM" id="SSF56112">
    <property type="entry name" value="Protein kinase-like (PK-like)"/>
    <property type="match status" value="1"/>
</dbReference>
<keyword evidence="5 6" id="KW-0067">ATP-binding</keyword>
<keyword evidence="4" id="KW-0418">Kinase</keyword>
<dbReference type="InterPro" id="IPR000719">
    <property type="entry name" value="Prot_kinase_dom"/>
</dbReference>
<dbReference type="AlphaFoldDB" id="D8LBX0"/>
<evidence type="ECO:0000259" key="8">
    <source>
        <dbReference type="PROSITE" id="PS50011"/>
    </source>
</evidence>
<dbReference type="FunFam" id="1.10.510.10:FF:000026">
    <property type="entry name" value="Calcium/calmodulin-dependent protein kinase type 1"/>
    <property type="match status" value="1"/>
</dbReference>
<feature type="domain" description="Protein kinase" evidence="8">
    <location>
        <begin position="19"/>
        <end position="277"/>
    </location>
</feature>
<organism evidence="9 10">
    <name type="scientific">Ectocarpus siliculosus</name>
    <name type="common">Brown alga</name>
    <name type="synonym">Conferva siliculosa</name>
    <dbReference type="NCBI Taxonomy" id="2880"/>
    <lineage>
        <taxon>Eukaryota</taxon>
        <taxon>Sar</taxon>
        <taxon>Stramenopiles</taxon>
        <taxon>Ochrophyta</taxon>
        <taxon>PX clade</taxon>
        <taxon>Phaeophyceae</taxon>
        <taxon>Ectocarpales</taxon>
        <taxon>Ectocarpaceae</taxon>
        <taxon>Ectocarpus</taxon>
    </lineage>
</organism>
<dbReference type="PROSITE" id="PS00107">
    <property type="entry name" value="PROTEIN_KINASE_ATP"/>
    <property type="match status" value="1"/>
</dbReference>
<dbReference type="PANTHER" id="PTHR24347">
    <property type="entry name" value="SERINE/THREONINE-PROTEIN KINASE"/>
    <property type="match status" value="1"/>
</dbReference>
<keyword evidence="1 7" id="KW-0723">Serine/threonine-protein kinase</keyword>
<keyword evidence="2" id="KW-0808">Transferase</keyword>
<evidence type="ECO:0000256" key="7">
    <source>
        <dbReference type="RuleBase" id="RU000304"/>
    </source>
</evidence>
<dbReference type="FunFam" id="3.30.200.20:FF:000003">
    <property type="entry name" value="Non-specific serine/threonine protein kinase"/>
    <property type="match status" value="1"/>
</dbReference>
<protein>
    <recommendedName>
        <fullName evidence="8">Protein kinase domain-containing protein</fullName>
    </recommendedName>
</protein>
<dbReference type="STRING" id="2880.D8LBX0"/>
<evidence type="ECO:0000256" key="4">
    <source>
        <dbReference type="ARBA" id="ARBA00022777"/>
    </source>
</evidence>
<dbReference type="EMBL" id="FN649733">
    <property type="protein sequence ID" value="CBN79153.1"/>
    <property type="molecule type" value="Genomic_DNA"/>
</dbReference>
<dbReference type="InParanoid" id="D8LBX0"/>
<dbReference type="Proteomes" id="UP000002630">
    <property type="component" value="Linkage Group LG08"/>
</dbReference>
<dbReference type="PROSITE" id="PS50011">
    <property type="entry name" value="PROTEIN_KINASE_DOM"/>
    <property type="match status" value="1"/>
</dbReference>
<proteinExistence type="inferred from homology"/>
<dbReference type="GO" id="GO:0005524">
    <property type="term" value="F:ATP binding"/>
    <property type="evidence" value="ECO:0007669"/>
    <property type="project" value="UniProtKB-UniRule"/>
</dbReference>
<evidence type="ECO:0000256" key="3">
    <source>
        <dbReference type="ARBA" id="ARBA00022741"/>
    </source>
</evidence>
<evidence type="ECO:0000313" key="10">
    <source>
        <dbReference type="Proteomes" id="UP000002630"/>
    </source>
</evidence>
<dbReference type="PROSITE" id="PS00108">
    <property type="entry name" value="PROTEIN_KINASE_ST"/>
    <property type="match status" value="1"/>
</dbReference>
<sequence length="356" mass="40199">MRMERLKSVFTKDSCQKYYNLTRILGKGSFATVKLAVRKSDGTKWAVKVIEKMALSQEDEEALKNEVQILGAMNHPNIVRLNQVFDCQNCLYMVMELCTGGELFDRIVMKDHYTENEARDCIIQMTKAIMYCHQNGIVHRDLKPENLLYSDFDEGTAVLKLADFGLAKLCTENTMLNTACGTPGYVAPEILEGRPYGKEVDMWSVGVIAYILLCGFPPFYDENNSAMFKAIKLGKYDFPSPFWDDVDCEAKDMIGCLLVTDAAKRYSAEQLLQHPWVAQGHTEAGEHNLNHFKNAMKAYNARRKFKATIMTVQLMGTLGRAMKTSTVEKAAAAEGDDSRWCTPRLPKNGWVYQVGT</sequence>
<feature type="binding site" evidence="6">
    <location>
        <position position="48"/>
    </location>
    <ligand>
        <name>ATP</name>
        <dbReference type="ChEBI" id="CHEBI:30616"/>
    </ligand>
</feature>
<reference evidence="9 10" key="1">
    <citation type="journal article" date="2010" name="Nature">
        <title>The Ectocarpus genome and the independent evolution of multicellularity in brown algae.</title>
        <authorList>
            <person name="Cock J.M."/>
            <person name="Sterck L."/>
            <person name="Rouze P."/>
            <person name="Scornet D."/>
            <person name="Allen A.E."/>
            <person name="Amoutzias G."/>
            <person name="Anthouard V."/>
            <person name="Artiguenave F."/>
            <person name="Aury J.M."/>
            <person name="Badger J.H."/>
            <person name="Beszteri B."/>
            <person name="Billiau K."/>
            <person name="Bonnet E."/>
            <person name="Bothwell J.H."/>
            <person name="Bowler C."/>
            <person name="Boyen C."/>
            <person name="Brownlee C."/>
            <person name="Carrano C.J."/>
            <person name="Charrier B."/>
            <person name="Cho G.Y."/>
            <person name="Coelho S.M."/>
            <person name="Collen J."/>
            <person name="Corre E."/>
            <person name="Da Silva C."/>
            <person name="Delage L."/>
            <person name="Delaroque N."/>
            <person name="Dittami S.M."/>
            <person name="Doulbeau S."/>
            <person name="Elias M."/>
            <person name="Farnham G."/>
            <person name="Gachon C.M."/>
            <person name="Gschloessl B."/>
            <person name="Heesch S."/>
            <person name="Jabbari K."/>
            <person name="Jubin C."/>
            <person name="Kawai H."/>
            <person name="Kimura K."/>
            <person name="Kloareg B."/>
            <person name="Kupper F.C."/>
            <person name="Lang D."/>
            <person name="Le Bail A."/>
            <person name="Leblanc C."/>
            <person name="Lerouge P."/>
            <person name="Lohr M."/>
            <person name="Lopez P.J."/>
            <person name="Martens C."/>
            <person name="Maumus F."/>
            <person name="Michel G."/>
            <person name="Miranda-Saavedra D."/>
            <person name="Morales J."/>
            <person name="Moreau H."/>
            <person name="Motomura T."/>
            <person name="Nagasato C."/>
            <person name="Napoli C.A."/>
            <person name="Nelson D.R."/>
            <person name="Nyvall-Collen P."/>
            <person name="Peters A.F."/>
            <person name="Pommier C."/>
            <person name="Potin P."/>
            <person name="Poulain J."/>
            <person name="Quesneville H."/>
            <person name="Read B."/>
            <person name="Rensing S.A."/>
            <person name="Ritter A."/>
            <person name="Rousvoal S."/>
            <person name="Samanta M."/>
            <person name="Samson G."/>
            <person name="Schroeder D.C."/>
            <person name="Segurens B."/>
            <person name="Strittmatter M."/>
            <person name="Tonon T."/>
            <person name="Tregear J.W."/>
            <person name="Valentin K."/>
            <person name="von Dassow P."/>
            <person name="Yamagishi T."/>
            <person name="Van de Peer Y."/>
            <person name="Wincker P."/>
        </authorList>
    </citation>
    <scope>NUCLEOTIDE SEQUENCE [LARGE SCALE GENOMIC DNA]</scope>
    <source>
        <strain evidence="10">Ec32 / CCAP1310/4</strain>
    </source>
</reference>
<dbReference type="SMART" id="SM00220">
    <property type="entry name" value="S_TKc"/>
    <property type="match status" value="1"/>
</dbReference>
<comment type="similarity">
    <text evidence="7">Belongs to the protein kinase superfamily.</text>
</comment>
<evidence type="ECO:0000256" key="2">
    <source>
        <dbReference type="ARBA" id="ARBA00022679"/>
    </source>
</evidence>
<dbReference type="CDD" id="cd05117">
    <property type="entry name" value="STKc_CAMK"/>
    <property type="match status" value="1"/>
</dbReference>
<accession>D8LBX0</accession>
<gene>
    <name evidence="9" type="primary">PK</name>
    <name evidence="9" type="ORF">Esi_0010_0028</name>
</gene>
<dbReference type="Pfam" id="PF00069">
    <property type="entry name" value="Pkinase"/>
    <property type="match status" value="1"/>
</dbReference>
<evidence type="ECO:0000313" key="9">
    <source>
        <dbReference type="EMBL" id="CBN79153.1"/>
    </source>
</evidence>
<name>D8LBX0_ECTSI</name>
<dbReference type="InterPro" id="IPR017441">
    <property type="entry name" value="Protein_kinase_ATP_BS"/>
</dbReference>
<evidence type="ECO:0000256" key="5">
    <source>
        <dbReference type="ARBA" id="ARBA00022840"/>
    </source>
</evidence>
<dbReference type="EMBL" id="FN647683">
    <property type="protein sequence ID" value="CBN79153.1"/>
    <property type="molecule type" value="Genomic_DNA"/>
</dbReference>
<evidence type="ECO:0000256" key="6">
    <source>
        <dbReference type="PROSITE-ProRule" id="PRU10141"/>
    </source>
</evidence>
<dbReference type="GO" id="GO:0004674">
    <property type="term" value="F:protein serine/threonine kinase activity"/>
    <property type="evidence" value="ECO:0007669"/>
    <property type="project" value="UniProtKB-KW"/>
</dbReference>
<dbReference type="Gene3D" id="1.10.510.10">
    <property type="entry name" value="Transferase(Phosphotransferase) domain 1"/>
    <property type="match status" value="1"/>
</dbReference>
<dbReference type="OMA" id="HDWFESR"/>
<dbReference type="OrthoDB" id="193931at2759"/>
<keyword evidence="10" id="KW-1185">Reference proteome</keyword>
<evidence type="ECO:0000256" key="1">
    <source>
        <dbReference type="ARBA" id="ARBA00022527"/>
    </source>
</evidence>
<keyword evidence="3 6" id="KW-0547">Nucleotide-binding</keyword>